<dbReference type="AlphaFoldDB" id="A0A9W6GAJ5"/>
<evidence type="ECO:0000259" key="2">
    <source>
        <dbReference type="Pfam" id="PF05270"/>
    </source>
</evidence>
<feature type="domain" description="Alpha-L-arabinofuranosidase B arabinose-binding" evidence="2">
    <location>
        <begin position="348"/>
        <end position="477"/>
    </location>
</feature>
<dbReference type="Pfam" id="PF05270">
    <property type="entry name" value="AbfB"/>
    <property type="match status" value="1"/>
</dbReference>
<dbReference type="InterPro" id="IPR007934">
    <property type="entry name" value="AbfB_ABD"/>
</dbReference>
<dbReference type="GO" id="GO:0046373">
    <property type="term" value="P:L-arabinose metabolic process"/>
    <property type="evidence" value="ECO:0007669"/>
    <property type="project" value="InterPro"/>
</dbReference>
<comment type="caution">
    <text evidence="3">The sequence shown here is derived from an EMBL/GenBank/DDBJ whole genome shotgun (WGS) entry which is preliminary data.</text>
</comment>
<dbReference type="GO" id="GO:0046556">
    <property type="term" value="F:alpha-L-arabinofuranosidase activity"/>
    <property type="evidence" value="ECO:0007669"/>
    <property type="project" value="InterPro"/>
</dbReference>
<dbReference type="InterPro" id="IPR006311">
    <property type="entry name" value="TAT_signal"/>
</dbReference>
<gene>
    <name evidence="3" type="ORF">GALLR39Z86_32260</name>
</gene>
<accession>A0A9W6GAJ5</accession>
<dbReference type="EMBL" id="BSDT01000001">
    <property type="protein sequence ID" value="GLI43376.1"/>
    <property type="molecule type" value="Genomic_DNA"/>
</dbReference>
<dbReference type="RefSeq" id="WP_270113700.1">
    <property type="nucleotide sequence ID" value="NZ_BAAAOL010000017.1"/>
</dbReference>
<name>A0A9W6GAJ5_9ACTN</name>
<dbReference type="InterPro" id="IPR036195">
    <property type="entry name" value="AbfB_ABD_sf"/>
</dbReference>
<dbReference type="Gene3D" id="2.115.10.20">
    <property type="entry name" value="Glycosyl hydrolase domain, family 43"/>
    <property type="match status" value="1"/>
</dbReference>
<proteinExistence type="predicted"/>
<sequence length="479" mass="52375">MSTPPSPHTAPRLSRRGLIAAAAALPAAALLPASPAAAQTAYTGYLMAHFIGEGSGGEQIYLAHSDNGLNWTDLNRGQIVLRTPLGTKGVRDPIIVRNPAGNRYWIVATDLHIGSGTSWNDAANSGSRNLVVWESTDLVNWSIPWLLPVAASIGDAGDAWAPEAIWDAAAGNYLLYWATNSTLNGIKKHRIWSARTTDFRSITTPQAYINPAGTEGLIDTQIIEANTGGYRYYRASKTSQIVIEGSNSLTGSWTRLGDLANLTGGGVEGPMWAKFNDRNEWALWLDQYATGRGYMPVLTTNPAAVSGYRTTSGYGLGGNLKRHGFVLNLTQAEETRVLNRYQSPVFNRLQSYNYQDRYVRHYNMDVRIDPGVSPAQDSQFRLVPGLAASSAVSFESVNFPGHFLRHVDYDFVLAPRASGGTFNADATFNRVAGLADSSWSSFTSYNFPTRYIRHYGYALRLDPVSTTQERADATFRVTT</sequence>
<keyword evidence="1" id="KW-0732">Signal</keyword>
<evidence type="ECO:0000256" key="1">
    <source>
        <dbReference type="SAM" id="SignalP"/>
    </source>
</evidence>
<dbReference type="PROSITE" id="PS51318">
    <property type="entry name" value="TAT"/>
    <property type="match status" value="1"/>
</dbReference>
<dbReference type="CDD" id="cd23399">
    <property type="entry name" value="beta-trefoil_ABD_ABFB"/>
    <property type="match status" value="1"/>
</dbReference>
<reference evidence="3" key="1">
    <citation type="submission" date="2022-12" db="EMBL/GenBank/DDBJ databases">
        <title>Reference genome sequencing for broad-spectrum identification of bacterial and archaeal isolates by mass spectrometry.</title>
        <authorList>
            <person name="Sekiguchi Y."/>
            <person name="Tourlousse D.M."/>
        </authorList>
    </citation>
    <scope>NUCLEOTIDE SEQUENCE</scope>
    <source>
        <strain evidence="3">LLR39Z86</strain>
    </source>
</reference>
<protein>
    <recommendedName>
        <fullName evidence="2">Alpha-L-arabinofuranosidase B arabinose-binding domain-containing protein</fullName>
    </recommendedName>
</protein>
<keyword evidence="4" id="KW-1185">Reference proteome</keyword>
<dbReference type="SUPFAM" id="SSF110221">
    <property type="entry name" value="AbfB domain"/>
    <property type="match status" value="1"/>
</dbReference>
<dbReference type="Proteomes" id="UP001144313">
    <property type="component" value="Unassembled WGS sequence"/>
</dbReference>
<feature type="signal peptide" evidence="1">
    <location>
        <begin position="1"/>
        <end position="38"/>
    </location>
</feature>
<evidence type="ECO:0000313" key="4">
    <source>
        <dbReference type="Proteomes" id="UP001144313"/>
    </source>
</evidence>
<dbReference type="PANTHER" id="PTHR43301">
    <property type="entry name" value="ARABINAN ENDO-1,5-ALPHA-L-ARABINOSIDASE"/>
    <property type="match status" value="1"/>
</dbReference>
<dbReference type="InterPro" id="IPR050727">
    <property type="entry name" value="GH43_arabinanases"/>
</dbReference>
<evidence type="ECO:0000313" key="3">
    <source>
        <dbReference type="EMBL" id="GLI43376.1"/>
    </source>
</evidence>
<dbReference type="CDD" id="cd08983">
    <property type="entry name" value="GH43_Bt3655-like"/>
    <property type="match status" value="1"/>
</dbReference>
<dbReference type="InterPro" id="IPR023296">
    <property type="entry name" value="Glyco_hydro_beta-prop_sf"/>
</dbReference>
<dbReference type="SUPFAM" id="SSF75005">
    <property type="entry name" value="Arabinanase/levansucrase/invertase"/>
    <property type="match status" value="1"/>
</dbReference>
<feature type="chain" id="PRO_5040974695" description="Alpha-L-arabinofuranosidase B arabinose-binding domain-containing protein" evidence="1">
    <location>
        <begin position="39"/>
        <end position="479"/>
    </location>
</feature>
<dbReference type="PANTHER" id="PTHR43301:SF3">
    <property type="entry name" value="ARABINAN ENDO-1,5-ALPHA-L-ARABINOSIDASE A-RELATED"/>
    <property type="match status" value="1"/>
</dbReference>
<dbReference type="Gene3D" id="2.80.10.50">
    <property type="match status" value="1"/>
</dbReference>
<organism evidence="3 4">
    <name type="scientific">Glycomyces algeriensis</name>
    <dbReference type="NCBI Taxonomy" id="256037"/>
    <lineage>
        <taxon>Bacteria</taxon>
        <taxon>Bacillati</taxon>
        <taxon>Actinomycetota</taxon>
        <taxon>Actinomycetes</taxon>
        <taxon>Glycomycetales</taxon>
        <taxon>Glycomycetaceae</taxon>
        <taxon>Glycomyces</taxon>
    </lineage>
</organism>